<evidence type="ECO:0000313" key="3">
    <source>
        <dbReference type="WBParaSite" id="HPBE_0000895901-mRNA-1"/>
    </source>
</evidence>
<keyword evidence="2" id="KW-1185">Reference proteome</keyword>
<dbReference type="Proteomes" id="UP000050761">
    <property type="component" value="Unassembled WGS sequence"/>
</dbReference>
<accession>A0A183FNA5</accession>
<proteinExistence type="predicted"/>
<sequence>MRKLVYATTFFRHPRNLAMFFKEDVFHLLQTPSLCLKQRDLPSNPPLQIPKNSQATHESNCNQNDLHYGRPEMPQVNPQNHSANSSNETSTTLEAFTSLNPIDEFPRPENPFLCVKLFNPTDRTKEIRTTALLDTGASQTYITNELAEQLHLSAINHQEINMHIFANKDPISVLATEQAIGIYCVDGFDNILHKQDRENIITTKHVRPRLLIGIDYFRDLVYSDDFSISLMPNGYRLLNTRIGQIVADKSFRQEQENRVVFYETSTAANPTDHTQLLDPVGRFWSNKSIGIVDNPNEHDDERCLAEFISSITYDEREQRYSSAKLPFKTTPSKQPSNRDLAFSRLFSSVSNVRMLQRNPTNLEKHHEVFEDQQKKGIIGPVKNEDESPSRVHYLAHRGTNTQEPDTPLMAQRRKKVFQVSTIYFIKEQTFFPTYILRKSVWIPKRRTTVERVINKLCFLCKRLKTRLFKLPDFPTHSTVRVNTPNYSSENTAMDIKTFLQSLRCFTSTNGCPKLIISDSAPTFKAFSSTQMEENLPSEGQFKNENREKKNKNNHHMITRAKVKQQRHQEQSSDSAMITIKKTKTI</sequence>
<feature type="compositionally biased region" description="Polar residues" evidence="1">
    <location>
        <begin position="50"/>
        <end position="65"/>
    </location>
</feature>
<reference evidence="3" key="1">
    <citation type="submission" date="2019-09" db="UniProtKB">
        <authorList>
            <consortium name="WormBaseParasite"/>
        </authorList>
    </citation>
    <scope>IDENTIFICATION</scope>
</reference>
<evidence type="ECO:0000313" key="2">
    <source>
        <dbReference type="Proteomes" id="UP000050761"/>
    </source>
</evidence>
<protein>
    <submittedName>
        <fullName evidence="3">Reverse transcriptase domain-containing protein</fullName>
    </submittedName>
</protein>
<feature type="region of interest" description="Disordered" evidence="1">
    <location>
        <begin position="561"/>
        <end position="585"/>
    </location>
</feature>
<feature type="region of interest" description="Disordered" evidence="1">
    <location>
        <begin position="39"/>
        <end position="91"/>
    </location>
</feature>
<feature type="region of interest" description="Disordered" evidence="1">
    <location>
        <begin position="534"/>
        <end position="553"/>
    </location>
</feature>
<dbReference type="WBParaSite" id="HPBE_0000895901-mRNA-1">
    <property type="protein sequence ID" value="HPBE_0000895901-mRNA-1"/>
    <property type="gene ID" value="HPBE_0000895901"/>
</dbReference>
<evidence type="ECO:0000256" key="1">
    <source>
        <dbReference type="SAM" id="MobiDB-lite"/>
    </source>
</evidence>
<name>A0A183FNA5_HELPZ</name>
<dbReference type="AlphaFoldDB" id="A0A183FNA5"/>
<feature type="compositionally biased region" description="Polar residues" evidence="1">
    <location>
        <begin position="76"/>
        <end position="91"/>
    </location>
</feature>
<organism evidence="2 3">
    <name type="scientific">Heligmosomoides polygyrus</name>
    <name type="common">Parasitic roundworm</name>
    <dbReference type="NCBI Taxonomy" id="6339"/>
    <lineage>
        <taxon>Eukaryota</taxon>
        <taxon>Metazoa</taxon>
        <taxon>Ecdysozoa</taxon>
        <taxon>Nematoda</taxon>
        <taxon>Chromadorea</taxon>
        <taxon>Rhabditida</taxon>
        <taxon>Rhabditina</taxon>
        <taxon>Rhabditomorpha</taxon>
        <taxon>Strongyloidea</taxon>
        <taxon>Heligmosomidae</taxon>
        <taxon>Heligmosomoides</taxon>
    </lineage>
</organism>